<dbReference type="Gene3D" id="2.60.40.150">
    <property type="entry name" value="C2 domain"/>
    <property type="match status" value="1"/>
</dbReference>
<feature type="domain" description="C2" evidence="2">
    <location>
        <begin position="29"/>
        <end position="148"/>
    </location>
</feature>
<dbReference type="Pfam" id="PF00168">
    <property type="entry name" value="C2"/>
    <property type="match status" value="1"/>
</dbReference>
<dbReference type="InterPro" id="IPR000008">
    <property type="entry name" value="C2_dom"/>
</dbReference>
<dbReference type="GO" id="GO:0005783">
    <property type="term" value="C:endoplasmic reticulum"/>
    <property type="evidence" value="ECO:0007669"/>
    <property type="project" value="TreeGrafter"/>
</dbReference>
<dbReference type="EMBL" id="GCKF01021820">
    <property type="protein sequence ID" value="JAG98599.1"/>
    <property type="molecule type" value="Transcribed_RNA"/>
</dbReference>
<dbReference type="SMART" id="SM00239">
    <property type="entry name" value="C2"/>
    <property type="match status" value="1"/>
</dbReference>
<dbReference type="InterPro" id="IPR045050">
    <property type="entry name" value="Synaptotagmin_plant"/>
</dbReference>
<evidence type="ECO:0000259" key="2">
    <source>
        <dbReference type="PROSITE" id="PS50004"/>
    </source>
</evidence>
<dbReference type="PROSITE" id="PS50004">
    <property type="entry name" value="C2"/>
    <property type="match status" value="1"/>
</dbReference>
<dbReference type="PANTHER" id="PTHR10774">
    <property type="entry name" value="EXTENDED SYNAPTOTAGMIN-RELATED"/>
    <property type="match status" value="1"/>
</dbReference>
<evidence type="ECO:0000313" key="3">
    <source>
        <dbReference type="EMBL" id="JAG98599.1"/>
    </source>
</evidence>
<dbReference type="AlphaFoldDB" id="A0A0D6R6Y7"/>
<accession>A0A0D6R6Y7</accession>
<dbReference type="PANTHER" id="PTHR10774:SF188">
    <property type="entry name" value="SYNAPTOTAGMIN-2"/>
    <property type="match status" value="1"/>
</dbReference>
<feature type="region of interest" description="Disordered" evidence="1">
    <location>
        <begin position="1"/>
        <end position="21"/>
    </location>
</feature>
<protein>
    <recommendedName>
        <fullName evidence="2">C2 domain-containing protein</fullName>
    </recommendedName>
</protein>
<dbReference type="GO" id="GO:0008289">
    <property type="term" value="F:lipid binding"/>
    <property type="evidence" value="ECO:0007669"/>
    <property type="project" value="InterPro"/>
</dbReference>
<proteinExistence type="predicted"/>
<evidence type="ECO:0000256" key="1">
    <source>
        <dbReference type="SAM" id="MobiDB-lite"/>
    </source>
</evidence>
<name>A0A0D6R6Y7_ARACU</name>
<organism evidence="3">
    <name type="scientific">Araucaria cunninghamii</name>
    <name type="common">Hoop pine</name>
    <name type="synonym">Moreton Bay pine</name>
    <dbReference type="NCBI Taxonomy" id="56994"/>
    <lineage>
        <taxon>Eukaryota</taxon>
        <taxon>Viridiplantae</taxon>
        <taxon>Streptophyta</taxon>
        <taxon>Embryophyta</taxon>
        <taxon>Tracheophyta</taxon>
        <taxon>Spermatophyta</taxon>
        <taxon>Pinopsida</taxon>
        <taxon>Pinidae</taxon>
        <taxon>Conifers II</taxon>
        <taxon>Araucariales</taxon>
        <taxon>Araucariaceae</taxon>
        <taxon>Araucaria</taxon>
    </lineage>
</organism>
<dbReference type="InterPro" id="IPR035892">
    <property type="entry name" value="C2_domain_sf"/>
</dbReference>
<sequence length="166" mass="19106">MDPNDPHNKKPRGQISVELTYSPFREDENVDDIGGTVDKGSEITEGGGLLVVTAHAAEDVEGKRHTNPYVQLIFMGEKKKTKPLKKNRDPRWEQDFEFMLDEAPVNEKLHVDVISKGMGFTLHRKEHLGYVDINLSDVIYNKRINEIYHLVDSRNGKVHIELQWRT</sequence>
<dbReference type="FunFam" id="2.60.40.150:FF:000066">
    <property type="entry name" value="Extended synaptotagmin-2"/>
    <property type="match status" value="1"/>
</dbReference>
<reference evidence="3" key="1">
    <citation type="submission" date="2015-03" db="EMBL/GenBank/DDBJ databases">
        <title>A transcriptome of Araucaria cunninghamii, an australian fine timber species.</title>
        <authorList>
            <person name="Jing Yi C.J.Y."/>
            <person name="Yin San L.Y.S."/>
            <person name="Abdul Karim S.S."/>
            <person name="Wan Azmi N.N."/>
            <person name="Hercus R.R."/>
            <person name="Croft L.L."/>
        </authorList>
    </citation>
    <scope>NUCLEOTIDE SEQUENCE</scope>
    <source>
        <strain evidence="3">MI0301</strain>
        <tissue evidence="3">Leaf</tissue>
    </source>
</reference>
<dbReference type="SUPFAM" id="SSF49562">
    <property type="entry name" value="C2 domain (Calcium/lipid-binding domain, CaLB)"/>
    <property type="match status" value="1"/>
</dbReference>